<dbReference type="AlphaFoldDB" id="X1FU68"/>
<accession>X1FU68</accession>
<comment type="caution">
    <text evidence="1">The sequence shown here is derived from an EMBL/GenBank/DDBJ whole genome shotgun (WGS) entry which is preliminary data.</text>
</comment>
<protein>
    <submittedName>
        <fullName evidence="1">Uncharacterized protein</fullName>
    </submittedName>
</protein>
<feature type="non-terminal residue" evidence="1">
    <location>
        <position position="1"/>
    </location>
</feature>
<proteinExistence type="predicted"/>
<dbReference type="EMBL" id="BART01041249">
    <property type="protein sequence ID" value="GAH24323.1"/>
    <property type="molecule type" value="Genomic_DNA"/>
</dbReference>
<sequence>LNQWAHEKINADAYLLLQITSPYREKKEILNWLRICVRNKIQSAFAVIPKGNLTFKRSGSFFYYTKEQLAT</sequence>
<gene>
    <name evidence="1" type="ORF">S01H4_66526</name>
</gene>
<evidence type="ECO:0000313" key="1">
    <source>
        <dbReference type="EMBL" id="GAH24323.1"/>
    </source>
</evidence>
<feature type="non-terminal residue" evidence="1">
    <location>
        <position position="71"/>
    </location>
</feature>
<name>X1FU68_9ZZZZ</name>
<reference evidence="1" key="1">
    <citation type="journal article" date="2014" name="Front. Microbiol.">
        <title>High frequency of phylogenetically diverse reductive dehalogenase-homologous genes in deep subseafloor sedimentary metagenomes.</title>
        <authorList>
            <person name="Kawai M."/>
            <person name="Futagami T."/>
            <person name="Toyoda A."/>
            <person name="Takaki Y."/>
            <person name="Nishi S."/>
            <person name="Hori S."/>
            <person name="Arai W."/>
            <person name="Tsubouchi T."/>
            <person name="Morono Y."/>
            <person name="Uchiyama I."/>
            <person name="Ito T."/>
            <person name="Fujiyama A."/>
            <person name="Inagaki F."/>
            <person name="Takami H."/>
        </authorList>
    </citation>
    <scope>NUCLEOTIDE SEQUENCE</scope>
    <source>
        <strain evidence="1">Expedition CK06-06</strain>
    </source>
</reference>
<organism evidence="1">
    <name type="scientific">marine sediment metagenome</name>
    <dbReference type="NCBI Taxonomy" id="412755"/>
    <lineage>
        <taxon>unclassified sequences</taxon>
        <taxon>metagenomes</taxon>
        <taxon>ecological metagenomes</taxon>
    </lineage>
</organism>